<feature type="domain" description="Reverse transcriptase Ty1/copia-type" evidence="1">
    <location>
        <begin position="147"/>
        <end position="225"/>
    </location>
</feature>
<dbReference type="OrthoDB" id="418237at2759"/>
<dbReference type="Proteomes" id="UP000321393">
    <property type="component" value="Unassembled WGS sequence"/>
</dbReference>
<evidence type="ECO:0000259" key="1">
    <source>
        <dbReference type="Pfam" id="PF07727"/>
    </source>
</evidence>
<dbReference type="PANTHER" id="PTHR11439:SF486">
    <property type="entry name" value="RLK (RECEPTOR-LIKE KINASE) PROTEIN, PUTATIVE-RELATED"/>
    <property type="match status" value="1"/>
</dbReference>
<evidence type="ECO:0000313" key="4">
    <source>
        <dbReference type="Proteomes" id="UP000321393"/>
    </source>
</evidence>
<organism evidence="3 5">
    <name type="scientific">Cucumis melo var. makuwa</name>
    <name type="common">Oriental melon</name>
    <dbReference type="NCBI Taxonomy" id="1194695"/>
    <lineage>
        <taxon>Eukaryota</taxon>
        <taxon>Viridiplantae</taxon>
        <taxon>Streptophyta</taxon>
        <taxon>Embryophyta</taxon>
        <taxon>Tracheophyta</taxon>
        <taxon>Spermatophyta</taxon>
        <taxon>Magnoliopsida</taxon>
        <taxon>eudicotyledons</taxon>
        <taxon>Gunneridae</taxon>
        <taxon>Pentapetalae</taxon>
        <taxon>rosids</taxon>
        <taxon>fabids</taxon>
        <taxon>Cucurbitales</taxon>
        <taxon>Cucurbitaceae</taxon>
        <taxon>Benincaseae</taxon>
        <taxon>Cucumis</taxon>
    </lineage>
</organism>
<dbReference type="EMBL" id="SSTD01006251">
    <property type="protein sequence ID" value="TYK20453.1"/>
    <property type="molecule type" value="Genomic_DNA"/>
</dbReference>
<dbReference type="AlphaFoldDB" id="A0A5D3DA69"/>
<evidence type="ECO:0000313" key="5">
    <source>
        <dbReference type="Proteomes" id="UP000321947"/>
    </source>
</evidence>
<dbReference type="CDD" id="cd09272">
    <property type="entry name" value="RNase_HI_RT_Ty1"/>
    <property type="match status" value="1"/>
</dbReference>
<dbReference type="Proteomes" id="UP000321947">
    <property type="component" value="Unassembled WGS sequence"/>
</dbReference>
<dbReference type="InterPro" id="IPR013103">
    <property type="entry name" value="RVT_2"/>
</dbReference>
<dbReference type="EMBL" id="SSTE01018788">
    <property type="protein sequence ID" value="KAA0038150.1"/>
    <property type="molecule type" value="Genomic_DNA"/>
</dbReference>
<sequence>MGSELSSLTNDKDNSSFHSNVNRMVVSIEPTSVGHFDASAKDVASNTYSQNHPSSSIIGDVRSGITTRKKERKDYANMVANVCYTSTMKLMTVVAALTDEHWILAMQEELLQFERNESKGFVDLVHRDHVYKLRKALYGLKQALEPVQIYVEDIIFGGTSSAYVKQFVNQMKGEFEMSMVGELTFFIGFQIKQDETGIFFSQEKYAKNLISKFRMDKAKPKQTPAATHLKLTKDATEEQVDSSLYRSIIGSLLNLIASRPDIAFAVGMCARYQADPRTSHLQSAKRILKYIIGTCNFDLWYTFDTTGVLVRYCDADWVGCSDDRKSTYEGCCFLGNNIATWFSKKQNSVSLSTAEAEYIAGRSSCS</sequence>
<dbReference type="Pfam" id="PF07727">
    <property type="entry name" value="RVT_2"/>
    <property type="match status" value="1"/>
</dbReference>
<comment type="caution">
    <text evidence="3">The sequence shown here is derived from an EMBL/GenBank/DDBJ whole genome shotgun (WGS) entry which is preliminary data.</text>
</comment>
<name>A0A5D3DA69_CUCMM</name>
<proteinExistence type="predicted"/>
<reference evidence="4 5" key="1">
    <citation type="submission" date="2019-08" db="EMBL/GenBank/DDBJ databases">
        <title>Draft genome sequences of two oriental melons (Cucumis melo L. var makuwa).</title>
        <authorList>
            <person name="Kwon S.-Y."/>
        </authorList>
    </citation>
    <scope>NUCLEOTIDE SEQUENCE [LARGE SCALE GENOMIC DNA]</scope>
    <source>
        <strain evidence="5">cv. Chang Bougi</strain>
        <strain evidence="4">cv. SW 3</strain>
        <tissue evidence="3">Leaf</tissue>
    </source>
</reference>
<evidence type="ECO:0000313" key="2">
    <source>
        <dbReference type="EMBL" id="KAA0038150.1"/>
    </source>
</evidence>
<dbReference type="PANTHER" id="PTHR11439">
    <property type="entry name" value="GAG-POL-RELATED RETROTRANSPOSON"/>
    <property type="match status" value="1"/>
</dbReference>
<evidence type="ECO:0000313" key="3">
    <source>
        <dbReference type="EMBL" id="TYK20453.1"/>
    </source>
</evidence>
<protein>
    <submittedName>
        <fullName evidence="2 3">Mitochondrial protein</fullName>
    </submittedName>
</protein>
<gene>
    <name evidence="3" type="ORF">E5676_scaffold237G00200</name>
    <name evidence="2" type="ORF">E6C27_scaffold36G003800</name>
</gene>
<accession>A0A5D3DA69</accession>